<sequence>MPSGADPSLVTGNRHHLLIQNKVHDATLCSAIQDPSILRNVGREAFYGQYKNIFARPGESVPQCAILVHQVNDPTASKVIGIAGSAFSITLGLVSAFVL</sequence>
<accession>A0A9W8Q0N3</accession>
<gene>
    <name evidence="2" type="ORF">NW766_000887</name>
</gene>
<evidence type="ECO:0000256" key="1">
    <source>
        <dbReference type="SAM" id="Phobius"/>
    </source>
</evidence>
<keyword evidence="3" id="KW-1185">Reference proteome</keyword>
<keyword evidence="1" id="KW-0472">Membrane</keyword>
<dbReference type="AlphaFoldDB" id="A0A9W8Q0N3"/>
<keyword evidence="1" id="KW-0812">Transmembrane</keyword>
<evidence type="ECO:0000313" key="3">
    <source>
        <dbReference type="Proteomes" id="UP001152130"/>
    </source>
</evidence>
<feature type="transmembrane region" description="Helical" evidence="1">
    <location>
        <begin position="79"/>
        <end position="98"/>
    </location>
</feature>
<dbReference type="Proteomes" id="UP001152130">
    <property type="component" value="Unassembled WGS sequence"/>
</dbReference>
<comment type="caution">
    <text evidence="2">The sequence shown here is derived from an EMBL/GenBank/DDBJ whole genome shotgun (WGS) entry which is preliminary data.</text>
</comment>
<organism evidence="2 3">
    <name type="scientific">Fusarium irregulare</name>
    <dbReference type="NCBI Taxonomy" id="2494466"/>
    <lineage>
        <taxon>Eukaryota</taxon>
        <taxon>Fungi</taxon>
        <taxon>Dikarya</taxon>
        <taxon>Ascomycota</taxon>
        <taxon>Pezizomycotina</taxon>
        <taxon>Sordariomycetes</taxon>
        <taxon>Hypocreomycetidae</taxon>
        <taxon>Hypocreales</taxon>
        <taxon>Nectriaceae</taxon>
        <taxon>Fusarium</taxon>
        <taxon>Fusarium incarnatum-equiseti species complex</taxon>
    </lineage>
</organism>
<dbReference type="EMBL" id="JAPDHF010000001">
    <property type="protein sequence ID" value="KAJ4024647.1"/>
    <property type="molecule type" value="Genomic_DNA"/>
</dbReference>
<evidence type="ECO:0000313" key="2">
    <source>
        <dbReference type="EMBL" id="KAJ4024647.1"/>
    </source>
</evidence>
<keyword evidence="1" id="KW-1133">Transmembrane helix</keyword>
<dbReference type="OrthoDB" id="4723071at2759"/>
<reference evidence="2" key="1">
    <citation type="submission" date="2022-10" db="EMBL/GenBank/DDBJ databases">
        <title>Fusarium specimens isolated from Avocado Roots.</title>
        <authorList>
            <person name="Stajich J."/>
            <person name="Roper C."/>
            <person name="Heimlech-Rivalta G."/>
        </authorList>
    </citation>
    <scope>NUCLEOTIDE SEQUENCE</scope>
    <source>
        <strain evidence="2">CF00143</strain>
    </source>
</reference>
<proteinExistence type="predicted"/>
<protein>
    <submittedName>
        <fullName evidence="2">Uncharacterized protein</fullName>
    </submittedName>
</protein>
<name>A0A9W8Q0N3_9HYPO</name>